<comment type="caution">
    <text evidence="1">The sequence shown here is derived from an EMBL/GenBank/DDBJ whole genome shotgun (WGS) entry which is preliminary data.</text>
</comment>
<accession>A0A329WT54</accession>
<dbReference type="InterPro" id="IPR050708">
    <property type="entry name" value="T6SS_VgrG/RHS"/>
</dbReference>
<evidence type="ECO:0000313" key="1">
    <source>
        <dbReference type="EMBL" id="RAX07346.1"/>
    </source>
</evidence>
<evidence type="ECO:0008006" key="3">
    <source>
        <dbReference type="Google" id="ProtNLM"/>
    </source>
</evidence>
<dbReference type="GeneID" id="88808994"/>
<dbReference type="InterPro" id="IPR032871">
    <property type="entry name" value="AHH_dom_containing"/>
</dbReference>
<reference evidence="1 2" key="1">
    <citation type="journal article" date="2018" name="Int. J. Syst. Evol. Microbiol.">
        <title>Whole-genome-based revisit of Photorhabdus phylogeny: proposal for the elevation of most Photorhabdus subspecies to the species level and description of one novel species Photorhabdus bodei sp. nov., and one novel subspecies Photorhabdus laumondii subsp. clarkei subsp. nov.</title>
        <authorList>
            <person name="Machado R.A.R."/>
            <person name="Wuthrich D."/>
            <person name="Kuhnert P."/>
            <person name="Arce C.C.M."/>
            <person name="Thonen L."/>
            <person name="Ruiz C."/>
            <person name="Zhang X."/>
            <person name="Robert C.A.M."/>
            <person name="Karimi J."/>
            <person name="Kamali S."/>
            <person name="Ma J."/>
            <person name="Bruggmann R."/>
            <person name="Erb M."/>
        </authorList>
    </citation>
    <scope>NUCLEOTIDE SEQUENCE [LARGE SCALE GENOMIC DNA]</scope>
    <source>
        <strain evidence="1 2">LJ24-63</strain>
    </source>
</reference>
<dbReference type="RefSeq" id="WP_240002113.1">
    <property type="nucleotide sequence ID" value="NZ_CAWNYH010000064.1"/>
</dbReference>
<sequence>MPAKIREYQHGRLKMIRHLVFDGWELVAQQTQQFTLNLDNRVELMAGEVQTQYAVSAPTGEPLALFDPAGKRVWRRPKQSLYGLRLSGHGENPQLDPGLRFAGQLFDEESGLFYNRFRYYLPEAACYLSPDPLGLAGGVNPYSYVHNPTGWIDPLGLSSTVLNSRIGGFVGDGLEAHHLIPEEIWKKNQSFFDALGMDMDGKGNGRLMAGSESKRIQLNDALYHRGSHPQYSSYVGSRIERIKYKWKPGINDDATIKRVEKLQSKLNAKIREGDAPRSKTKCSKIG</sequence>
<dbReference type="PRINTS" id="PR00394">
    <property type="entry name" value="RHSPROTEIN"/>
</dbReference>
<dbReference type="PANTHER" id="PTHR32305">
    <property type="match status" value="1"/>
</dbReference>
<dbReference type="NCBIfam" id="TIGR03696">
    <property type="entry name" value="Rhs_assc_core"/>
    <property type="match status" value="1"/>
</dbReference>
<dbReference type="Gene3D" id="2.180.10.10">
    <property type="entry name" value="RHS repeat-associated core"/>
    <property type="match status" value="1"/>
</dbReference>
<proteinExistence type="predicted"/>
<dbReference type="Pfam" id="PF14412">
    <property type="entry name" value="AHH"/>
    <property type="match status" value="1"/>
</dbReference>
<name>A0A329WT54_9GAMM</name>
<dbReference type="EMBL" id="NSCM01000064">
    <property type="protein sequence ID" value="RAX07346.1"/>
    <property type="molecule type" value="Genomic_DNA"/>
</dbReference>
<dbReference type="PANTHER" id="PTHR32305:SF15">
    <property type="entry name" value="PROTEIN RHSA-RELATED"/>
    <property type="match status" value="1"/>
</dbReference>
<protein>
    <recommendedName>
        <fullName evidence="3">Type IV secretion protein Rhs</fullName>
    </recommendedName>
</protein>
<dbReference type="Proteomes" id="UP000250919">
    <property type="component" value="Unassembled WGS sequence"/>
</dbReference>
<gene>
    <name evidence="1" type="ORF">CKY02_21135</name>
</gene>
<evidence type="ECO:0000313" key="2">
    <source>
        <dbReference type="Proteomes" id="UP000250919"/>
    </source>
</evidence>
<organism evidence="1 2">
    <name type="scientific">Photorhabdus bodei</name>
    <dbReference type="NCBI Taxonomy" id="2029681"/>
    <lineage>
        <taxon>Bacteria</taxon>
        <taxon>Pseudomonadati</taxon>
        <taxon>Pseudomonadota</taxon>
        <taxon>Gammaproteobacteria</taxon>
        <taxon>Enterobacterales</taxon>
        <taxon>Morganellaceae</taxon>
        <taxon>Photorhabdus</taxon>
    </lineage>
</organism>
<dbReference type="InterPro" id="IPR022385">
    <property type="entry name" value="Rhs_assc_core"/>
</dbReference>
<dbReference type="AlphaFoldDB" id="A0A329WT54"/>